<evidence type="ECO:0000256" key="1">
    <source>
        <dbReference type="SAM" id="MobiDB-lite"/>
    </source>
</evidence>
<comment type="caution">
    <text evidence="2">The sequence shown here is derived from an EMBL/GenBank/DDBJ whole genome shotgun (WGS) entry which is preliminary data.</text>
</comment>
<gene>
    <name evidence="2" type="ORF">SASPL_108810</name>
</gene>
<evidence type="ECO:0000313" key="2">
    <source>
        <dbReference type="EMBL" id="KAG6430737.1"/>
    </source>
</evidence>
<keyword evidence="3" id="KW-1185">Reference proteome</keyword>
<feature type="region of interest" description="Disordered" evidence="1">
    <location>
        <begin position="1"/>
        <end position="24"/>
    </location>
</feature>
<reference evidence="2" key="1">
    <citation type="submission" date="2018-01" db="EMBL/GenBank/DDBJ databases">
        <authorList>
            <person name="Mao J.F."/>
        </authorList>
    </citation>
    <scope>NUCLEOTIDE SEQUENCE</scope>
    <source>
        <strain evidence="2">Huo1</strain>
        <tissue evidence="2">Leaf</tissue>
    </source>
</reference>
<reference evidence="2" key="2">
    <citation type="submission" date="2020-08" db="EMBL/GenBank/DDBJ databases">
        <title>Plant Genome Project.</title>
        <authorList>
            <person name="Zhang R.-G."/>
        </authorList>
    </citation>
    <scope>NUCLEOTIDE SEQUENCE</scope>
    <source>
        <strain evidence="2">Huo1</strain>
        <tissue evidence="2">Leaf</tissue>
    </source>
</reference>
<dbReference type="Proteomes" id="UP000298416">
    <property type="component" value="Unassembled WGS sequence"/>
</dbReference>
<evidence type="ECO:0000313" key="3">
    <source>
        <dbReference type="Proteomes" id="UP000298416"/>
    </source>
</evidence>
<sequence>MQQMVSRANVPRTMASATQLTAPEKRELGWESRWEQGKLESQQFEARWEKMMQQLRNMIFPKPIREVTVVDKESSFASPVEEVDLHLASHDGGLDVHQTMAMADLDSGSRESQMRERELRMNCSTDHDPLEIVVTQLQKTEKMELSMPLPHKDLDLSKIVDDGSVEQLSGVVKKESMMLGRKDAIGNSEEFGNYSSFSLQFCLDAKASGGKIDHGQVMNGMELKQNQPKGTECLSHARQNAPMRELSVVLPISACYSLSLSWLLNWFPRPTVKLKFMAQHDEEMDNEGNVQWVLAKAEKDRIYVVVLEVLGRLCDGEYDAYALSNLQELTMTGVLWCDCDTQRSFMKMEDLENDRYEMKLGATMDSVDSLASYMNTLRDLGDNSRKFAELKIAVGNSARVSKVIEDADFSEEYQPDLLERNTIGVLELSKFLDNGLVKQHSSGRYEEIDMDLKVSTFELAGTVMNLTSVSKCNGFANFLKECYNEVDYDYLVINPTEDFSLESRDYPEWNQRSFILLPIREDALMKEVIIVLPTSTCYYLALKWLLVWDTKPNMKMKCIRVAMPNMFSNIALSRSIFTASVRELEVAVELLVYEEGLDSHHLHSTSRILARDSSSYASSNNHRSLKRLLVRFPKPMVKIKLRALVVEGHGNSTYADNISLRRIRPKRANFN</sequence>
<accession>A0A8X9A6J0</accession>
<dbReference type="EMBL" id="PNBA02000003">
    <property type="protein sequence ID" value="KAG6430737.1"/>
    <property type="molecule type" value="Genomic_DNA"/>
</dbReference>
<protein>
    <submittedName>
        <fullName evidence="2">Uncharacterized protein</fullName>
    </submittedName>
</protein>
<proteinExistence type="predicted"/>
<dbReference type="AlphaFoldDB" id="A0A8X9A6J0"/>
<name>A0A8X9A6J0_SALSN</name>
<organism evidence="2">
    <name type="scientific">Salvia splendens</name>
    <name type="common">Scarlet sage</name>
    <dbReference type="NCBI Taxonomy" id="180675"/>
    <lineage>
        <taxon>Eukaryota</taxon>
        <taxon>Viridiplantae</taxon>
        <taxon>Streptophyta</taxon>
        <taxon>Embryophyta</taxon>
        <taxon>Tracheophyta</taxon>
        <taxon>Spermatophyta</taxon>
        <taxon>Magnoliopsida</taxon>
        <taxon>eudicotyledons</taxon>
        <taxon>Gunneridae</taxon>
        <taxon>Pentapetalae</taxon>
        <taxon>asterids</taxon>
        <taxon>lamiids</taxon>
        <taxon>Lamiales</taxon>
        <taxon>Lamiaceae</taxon>
        <taxon>Nepetoideae</taxon>
        <taxon>Mentheae</taxon>
        <taxon>Salviinae</taxon>
        <taxon>Salvia</taxon>
        <taxon>Salvia subgen. Calosphace</taxon>
        <taxon>core Calosphace</taxon>
    </lineage>
</organism>